<sequence>MTASPGSAMAGYASPTDNNLLNGPFHAVIGFPATLNPSAVTLANGGNTTGSINVNSVSSNHGITTQCGYPISASRSMTSCSTAGPRLRLAPGFMTTSRGLACQSAHPLTFTQLEASNCSTRPTPVPTLIGTISLPTASSNHGSNGTITIAASVASPGSRAATRANGAELRLPSGATLTLALAPSRAGTMTPAVKHQLCQDSLHAESQGKGPFSSYSLF</sequence>
<name>A0A448X953_9PLAT</name>
<organism evidence="1 2">
    <name type="scientific">Protopolystoma xenopodis</name>
    <dbReference type="NCBI Taxonomy" id="117903"/>
    <lineage>
        <taxon>Eukaryota</taxon>
        <taxon>Metazoa</taxon>
        <taxon>Spiralia</taxon>
        <taxon>Lophotrochozoa</taxon>
        <taxon>Platyhelminthes</taxon>
        <taxon>Monogenea</taxon>
        <taxon>Polyopisthocotylea</taxon>
        <taxon>Polystomatidea</taxon>
        <taxon>Polystomatidae</taxon>
        <taxon>Protopolystoma</taxon>
    </lineage>
</organism>
<protein>
    <submittedName>
        <fullName evidence="1">Uncharacterized protein</fullName>
    </submittedName>
</protein>
<reference evidence="1" key="1">
    <citation type="submission" date="2018-11" db="EMBL/GenBank/DDBJ databases">
        <authorList>
            <consortium name="Pathogen Informatics"/>
        </authorList>
    </citation>
    <scope>NUCLEOTIDE SEQUENCE</scope>
</reference>
<dbReference type="EMBL" id="CAAALY010121504">
    <property type="protein sequence ID" value="VEL31360.1"/>
    <property type="molecule type" value="Genomic_DNA"/>
</dbReference>
<proteinExistence type="predicted"/>
<gene>
    <name evidence="1" type="ORF">PXEA_LOCUS24800</name>
</gene>
<dbReference type="AlphaFoldDB" id="A0A448X953"/>
<evidence type="ECO:0000313" key="1">
    <source>
        <dbReference type="EMBL" id="VEL31360.1"/>
    </source>
</evidence>
<evidence type="ECO:0000313" key="2">
    <source>
        <dbReference type="Proteomes" id="UP000784294"/>
    </source>
</evidence>
<comment type="caution">
    <text evidence="1">The sequence shown here is derived from an EMBL/GenBank/DDBJ whole genome shotgun (WGS) entry which is preliminary data.</text>
</comment>
<keyword evidence="2" id="KW-1185">Reference proteome</keyword>
<dbReference type="Proteomes" id="UP000784294">
    <property type="component" value="Unassembled WGS sequence"/>
</dbReference>
<accession>A0A448X953</accession>